<feature type="compositionally biased region" description="Basic and acidic residues" evidence="1">
    <location>
        <begin position="54"/>
        <end position="66"/>
    </location>
</feature>
<organism evidence="2 3">
    <name type="scientific">Mauremys mutica</name>
    <name type="common">yellowpond turtle</name>
    <dbReference type="NCBI Taxonomy" id="74926"/>
    <lineage>
        <taxon>Eukaryota</taxon>
        <taxon>Metazoa</taxon>
        <taxon>Chordata</taxon>
        <taxon>Craniata</taxon>
        <taxon>Vertebrata</taxon>
        <taxon>Euteleostomi</taxon>
        <taxon>Archelosauria</taxon>
        <taxon>Testudinata</taxon>
        <taxon>Testudines</taxon>
        <taxon>Cryptodira</taxon>
        <taxon>Durocryptodira</taxon>
        <taxon>Testudinoidea</taxon>
        <taxon>Geoemydidae</taxon>
        <taxon>Geoemydinae</taxon>
        <taxon>Mauremys</taxon>
    </lineage>
</organism>
<sequence length="243" mass="25235">AGGCAGCGAEPALSRALLGPFRRCEAGALQGVSPAQPCLGPAARSPQTSLGRLPPRDWREQGEGSSRRPRCSSEGRASPHWGCSLRASEPACRAQRPGRSGAERAAPLSPPRRTLASSSPDPGQMMNFLRRRLSDSSFIANLPNGYMTDLQRPEPQQPPPPPSASSAAPAAASPAAERRQQPQSAPPQQQPQQSAGSSFFSSLSNAVKQTAASAGLVDAASAASSAAAKKFKLLLVIEEPHTD</sequence>
<feature type="region of interest" description="Disordered" evidence="1">
    <location>
        <begin position="32"/>
        <end position="201"/>
    </location>
</feature>
<dbReference type="GO" id="GO:0007269">
    <property type="term" value="P:neurotransmitter secretion"/>
    <property type="evidence" value="ECO:0007669"/>
    <property type="project" value="TreeGrafter"/>
</dbReference>
<accession>A0A9D4ASW4</accession>
<feature type="non-terminal residue" evidence="2">
    <location>
        <position position="243"/>
    </location>
</feature>
<dbReference type="AlphaFoldDB" id="A0A9D4ASW4"/>
<feature type="non-terminal residue" evidence="2">
    <location>
        <position position="1"/>
    </location>
</feature>
<gene>
    <name evidence="2" type="ORF">KIL84_002824</name>
</gene>
<dbReference type="PROSITE" id="PS00415">
    <property type="entry name" value="SYNAPSIN_1"/>
    <property type="match status" value="1"/>
</dbReference>
<dbReference type="Pfam" id="PF10581">
    <property type="entry name" value="Synapsin_N"/>
    <property type="match status" value="1"/>
</dbReference>
<evidence type="ECO:0000313" key="2">
    <source>
        <dbReference type="EMBL" id="KAH1167341.1"/>
    </source>
</evidence>
<reference evidence="2" key="1">
    <citation type="submission" date="2021-09" db="EMBL/GenBank/DDBJ databases">
        <title>The genome of Mauremys mutica provides insights into the evolution of semi-aquatic lifestyle.</title>
        <authorList>
            <person name="Gong S."/>
            <person name="Gao Y."/>
        </authorList>
    </citation>
    <scope>NUCLEOTIDE SEQUENCE</scope>
    <source>
        <strain evidence="2">MM-2020</strain>
        <tissue evidence="2">Muscle</tissue>
    </source>
</reference>
<feature type="compositionally biased region" description="Low complexity" evidence="1">
    <location>
        <begin position="190"/>
        <end position="201"/>
    </location>
</feature>
<protein>
    <recommendedName>
        <fullName evidence="4">Synapsin I</fullName>
    </recommendedName>
</protein>
<keyword evidence="3" id="KW-1185">Reference proteome</keyword>
<name>A0A9D4ASW4_9SAUR</name>
<dbReference type="PANTHER" id="PTHR10841">
    <property type="entry name" value="SYNAPSIN"/>
    <property type="match status" value="1"/>
</dbReference>
<comment type="caution">
    <text evidence="2">The sequence shown here is derived from an EMBL/GenBank/DDBJ whole genome shotgun (WGS) entry which is preliminary data.</text>
</comment>
<evidence type="ECO:0000313" key="3">
    <source>
        <dbReference type="Proteomes" id="UP000827986"/>
    </source>
</evidence>
<feature type="compositionally biased region" description="Low complexity" evidence="1">
    <location>
        <begin position="164"/>
        <end position="183"/>
    </location>
</feature>
<evidence type="ECO:0008006" key="4">
    <source>
        <dbReference type="Google" id="ProtNLM"/>
    </source>
</evidence>
<dbReference type="Proteomes" id="UP000827986">
    <property type="component" value="Unassembled WGS sequence"/>
</dbReference>
<dbReference type="EMBL" id="JAHDVG010000486">
    <property type="protein sequence ID" value="KAH1167341.1"/>
    <property type="molecule type" value="Genomic_DNA"/>
</dbReference>
<evidence type="ECO:0000256" key="1">
    <source>
        <dbReference type="SAM" id="MobiDB-lite"/>
    </source>
</evidence>
<dbReference type="GO" id="GO:0030672">
    <property type="term" value="C:synaptic vesicle membrane"/>
    <property type="evidence" value="ECO:0007669"/>
    <property type="project" value="TreeGrafter"/>
</dbReference>
<proteinExistence type="predicted"/>
<dbReference type="InterPro" id="IPR019736">
    <property type="entry name" value="Synapsin_P_site"/>
</dbReference>
<dbReference type="PANTHER" id="PTHR10841:SF20">
    <property type="entry name" value="SYNAPSIN-2"/>
    <property type="match status" value="1"/>
</dbReference>